<dbReference type="EMBL" id="MVJN01000001">
    <property type="protein sequence ID" value="RAP38583.1"/>
    <property type="molecule type" value="Genomic_DNA"/>
</dbReference>
<feature type="binding site" evidence="7">
    <location>
        <position position="180"/>
    </location>
    <ligand>
        <name>UDP-N-acetyl-alpha-D-muramoyl-L-alanyl-D-glutamate</name>
        <dbReference type="ChEBI" id="CHEBI:83900"/>
    </ligand>
</feature>
<evidence type="ECO:0000259" key="9">
    <source>
        <dbReference type="Pfam" id="PF01225"/>
    </source>
</evidence>
<keyword evidence="7 12" id="KW-0436">Ligase</keyword>
<feature type="domain" description="Mur ligase central" evidence="11">
    <location>
        <begin position="109"/>
        <end position="306"/>
    </location>
</feature>
<dbReference type="HAMAP" id="MF_00208">
    <property type="entry name" value="MurE"/>
    <property type="match status" value="1"/>
</dbReference>
<feature type="binding site" evidence="7">
    <location>
        <position position="458"/>
    </location>
    <ligand>
        <name>meso-2,6-diaminopimelate</name>
        <dbReference type="ChEBI" id="CHEBI:57791"/>
    </ligand>
</feature>
<dbReference type="UniPathway" id="UPA00219"/>
<feature type="short sequence motif" description="Meso-diaminopimelate recognition motif" evidence="7">
    <location>
        <begin position="403"/>
        <end position="406"/>
    </location>
</feature>
<keyword evidence="3 7" id="KW-0133">Cell shape</keyword>
<dbReference type="InterPro" id="IPR005761">
    <property type="entry name" value="UDP-N-AcMur-Glu-dNH2Pim_ligase"/>
</dbReference>
<dbReference type="RefSeq" id="WP_112218222.1">
    <property type="nucleotide sequence ID" value="NZ_MVJN01000001.1"/>
</dbReference>
<feature type="binding site" evidence="7">
    <location>
        <begin position="111"/>
        <end position="117"/>
    </location>
    <ligand>
        <name>ATP</name>
        <dbReference type="ChEBI" id="CHEBI:30616"/>
    </ligand>
</feature>
<dbReference type="SUPFAM" id="SSF63418">
    <property type="entry name" value="MurE/MurF N-terminal domain"/>
    <property type="match status" value="1"/>
</dbReference>
<dbReference type="GO" id="GO:0009252">
    <property type="term" value="P:peptidoglycan biosynthetic process"/>
    <property type="evidence" value="ECO:0007669"/>
    <property type="project" value="UniProtKB-UniRule"/>
</dbReference>
<dbReference type="NCBIfam" id="NF001124">
    <property type="entry name" value="PRK00139.1-2"/>
    <property type="match status" value="1"/>
</dbReference>
<feature type="domain" description="Mur ligase C-terminal" evidence="10">
    <location>
        <begin position="332"/>
        <end position="456"/>
    </location>
</feature>
<keyword evidence="7" id="KW-0547">Nucleotide-binding</keyword>
<feature type="modified residue" description="N6-carboxylysine" evidence="7">
    <location>
        <position position="220"/>
    </location>
</feature>
<evidence type="ECO:0000256" key="4">
    <source>
        <dbReference type="ARBA" id="ARBA00022984"/>
    </source>
</evidence>
<dbReference type="InterPro" id="IPR036565">
    <property type="entry name" value="Mur-like_cat_sf"/>
</dbReference>
<evidence type="ECO:0000313" key="13">
    <source>
        <dbReference type="Proteomes" id="UP000249458"/>
    </source>
</evidence>
<comment type="caution">
    <text evidence="7">Lacks conserved residue(s) required for the propagation of feature annotation.</text>
</comment>
<dbReference type="GO" id="GO:0005524">
    <property type="term" value="F:ATP binding"/>
    <property type="evidence" value="ECO:0007669"/>
    <property type="project" value="UniProtKB-UniRule"/>
</dbReference>
<evidence type="ECO:0000313" key="12">
    <source>
        <dbReference type="EMBL" id="RAP38583.1"/>
    </source>
</evidence>
<dbReference type="PANTHER" id="PTHR23135">
    <property type="entry name" value="MUR LIGASE FAMILY MEMBER"/>
    <property type="match status" value="1"/>
</dbReference>
<keyword evidence="7" id="KW-0963">Cytoplasm</keyword>
<feature type="binding site" evidence="7">
    <location>
        <position position="379"/>
    </location>
    <ligand>
        <name>meso-2,6-diaminopimelate</name>
        <dbReference type="ChEBI" id="CHEBI:57791"/>
    </ligand>
</feature>
<dbReference type="InterPro" id="IPR000713">
    <property type="entry name" value="Mur_ligase_N"/>
</dbReference>
<comment type="caution">
    <text evidence="12">The sequence shown here is derived from an EMBL/GenBank/DDBJ whole genome shotgun (WGS) entry which is preliminary data.</text>
</comment>
<comment type="pathway">
    <text evidence="7 8">Cell wall biogenesis; peptidoglycan biosynthesis.</text>
</comment>
<gene>
    <name evidence="7" type="primary">murE</name>
    <name evidence="12" type="ORF">B1207_01505</name>
</gene>
<dbReference type="Pfam" id="PF08245">
    <property type="entry name" value="Mur_ligase_M"/>
    <property type="match status" value="1"/>
</dbReference>
<feature type="binding site" evidence="7">
    <location>
        <position position="27"/>
    </location>
    <ligand>
        <name>UDP-N-acetyl-alpha-D-muramoyl-L-alanyl-D-glutamate</name>
        <dbReference type="ChEBI" id="CHEBI:83900"/>
    </ligand>
</feature>
<evidence type="ECO:0000256" key="7">
    <source>
        <dbReference type="HAMAP-Rule" id="MF_00208"/>
    </source>
</evidence>
<reference evidence="12 13" key="1">
    <citation type="submission" date="2017-02" db="EMBL/GenBank/DDBJ databases">
        <title>Legionella quilivanii strain from human: case report and whole genome sequencing analysis.</title>
        <authorList>
            <person name="Lalancette C."/>
            <person name="Leduc J.-M."/>
            <person name="Levesque S."/>
            <person name="Fournier E."/>
            <person name="Saoud J."/>
            <person name="Faucher S.P."/>
            <person name="Bernard K."/>
            <person name="Martineau C."/>
            <person name="Longtin J."/>
        </authorList>
    </citation>
    <scope>NUCLEOTIDE SEQUENCE [LARGE SCALE GENOMIC DNA]</scope>
    <source>
        <strain evidence="12 13">ID143958</strain>
    </source>
</reference>
<dbReference type="GO" id="GO:0071555">
    <property type="term" value="P:cell wall organization"/>
    <property type="evidence" value="ECO:0007669"/>
    <property type="project" value="UniProtKB-KW"/>
</dbReference>
<comment type="function">
    <text evidence="7">Catalyzes the addition of meso-diaminopimelic acid to the nucleotide precursor UDP-N-acetylmuramoyl-L-alanyl-D-glutamate (UMAG) in the biosynthesis of bacterial cell-wall peptidoglycan.</text>
</comment>
<feature type="binding site" evidence="7">
    <location>
        <position position="188"/>
    </location>
    <ligand>
        <name>UDP-N-acetyl-alpha-D-muramoyl-L-alanyl-D-glutamate</name>
        <dbReference type="ChEBI" id="CHEBI:83900"/>
    </ligand>
</feature>
<keyword evidence="5 7" id="KW-0131">Cell cycle</keyword>
<dbReference type="InterPro" id="IPR035911">
    <property type="entry name" value="MurE/MurF_N"/>
</dbReference>
<dbReference type="InterPro" id="IPR004101">
    <property type="entry name" value="Mur_ligase_C"/>
</dbReference>
<feature type="binding site" evidence="7">
    <location>
        <position position="454"/>
    </location>
    <ligand>
        <name>meso-2,6-diaminopimelate</name>
        <dbReference type="ChEBI" id="CHEBI:57791"/>
    </ligand>
</feature>
<feature type="binding site" evidence="7">
    <location>
        <position position="186"/>
    </location>
    <ligand>
        <name>UDP-N-acetyl-alpha-D-muramoyl-L-alanyl-D-glutamate</name>
        <dbReference type="ChEBI" id="CHEBI:83900"/>
    </ligand>
</feature>
<comment type="catalytic activity">
    <reaction evidence="7">
        <text>UDP-N-acetyl-alpha-D-muramoyl-L-alanyl-D-glutamate + meso-2,6-diaminopimelate + ATP = UDP-N-acetyl-alpha-D-muramoyl-L-alanyl-gamma-D-glutamyl-meso-2,6-diaminopimelate + ADP + phosphate + H(+)</text>
        <dbReference type="Rhea" id="RHEA:23676"/>
        <dbReference type="ChEBI" id="CHEBI:15378"/>
        <dbReference type="ChEBI" id="CHEBI:30616"/>
        <dbReference type="ChEBI" id="CHEBI:43474"/>
        <dbReference type="ChEBI" id="CHEBI:57791"/>
        <dbReference type="ChEBI" id="CHEBI:83900"/>
        <dbReference type="ChEBI" id="CHEBI:83905"/>
        <dbReference type="ChEBI" id="CHEBI:456216"/>
        <dbReference type="EC" id="6.3.2.13"/>
    </reaction>
</comment>
<keyword evidence="7" id="KW-0067">ATP-binding</keyword>
<evidence type="ECO:0000256" key="3">
    <source>
        <dbReference type="ARBA" id="ARBA00022960"/>
    </source>
</evidence>
<name>A0A364LNF8_9GAMM</name>
<keyword evidence="2 7" id="KW-0132">Cell division</keyword>
<proteinExistence type="inferred from homology"/>
<organism evidence="12 13">
    <name type="scientific">Legionella quinlivanii</name>
    <dbReference type="NCBI Taxonomy" id="45073"/>
    <lineage>
        <taxon>Bacteria</taxon>
        <taxon>Pseudomonadati</taxon>
        <taxon>Pseudomonadota</taxon>
        <taxon>Gammaproteobacteria</taxon>
        <taxon>Legionellales</taxon>
        <taxon>Legionellaceae</taxon>
        <taxon>Legionella</taxon>
    </lineage>
</organism>
<accession>A0A364LNF8</accession>
<dbReference type="GO" id="GO:0051301">
    <property type="term" value="P:cell division"/>
    <property type="evidence" value="ECO:0007669"/>
    <property type="project" value="UniProtKB-KW"/>
</dbReference>
<evidence type="ECO:0000256" key="1">
    <source>
        <dbReference type="ARBA" id="ARBA00005898"/>
    </source>
</evidence>
<dbReference type="GO" id="GO:0008360">
    <property type="term" value="P:regulation of cell shape"/>
    <property type="evidence" value="ECO:0007669"/>
    <property type="project" value="UniProtKB-KW"/>
</dbReference>
<dbReference type="Gene3D" id="3.90.190.20">
    <property type="entry name" value="Mur ligase, C-terminal domain"/>
    <property type="match status" value="1"/>
</dbReference>
<dbReference type="InterPro" id="IPR036615">
    <property type="entry name" value="Mur_ligase_C_dom_sf"/>
</dbReference>
<evidence type="ECO:0000256" key="5">
    <source>
        <dbReference type="ARBA" id="ARBA00023306"/>
    </source>
</evidence>
<keyword evidence="6 7" id="KW-0961">Cell wall biogenesis/degradation</keyword>
<dbReference type="AlphaFoldDB" id="A0A364LNF8"/>
<feature type="binding site" evidence="7">
    <location>
        <begin position="153"/>
        <end position="154"/>
    </location>
    <ligand>
        <name>UDP-N-acetyl-alpha-D-muramoyl-L-alanyl-D-glutamate</name>
        <dbReference type="ChEBI" id="CHEBI:83900"/>
    </ligand>
</feature>
<evidence type="ECO:0000256" key="8">
    <source>
        <dbReference type="RuleBase" id="RU004135"/>
    </source>
</evidence>
<dbReference type="InterPro" id="IPR013221">
    <property type="entry name" value="Mur_ligase_cen"/>
</dbReference>
<feature type="binding site" evidence="7">
    <location>
        <begin position="403"/>
        <end position="406"/>
    </location>
    <ligand>
        <name>meso-2,6-diaminopimelate</name>
        <dbReference type="ChEBI" id="CHEBI:57791"/>
    </ligand>
</feature>
<dbReference type="GO" id="GO:0008765">
    <property type="term" value="F:UDP-N-acetylmuramoylalanyl-D-glutamate-2,6-diaminopimelate ligase activity"/>
    <property type="evidence" value="ECO:0007669"/>
    <property type="project" value="UniProtKB-UniRule"/>
</dbReference>
<dbReference type="NCBIfam" id="TIGR01085">
    <property type="entry name" value="murE"/>
    <property type="match status" value="1"/>
</dbReference>
<dbReference type="GO" id="GO:0005737">
    <property type="term" value="C:cytoplasm"/>
    <property type="evidence" value="ECO:0007669"/>
    <property type="project" value="UniProtKB-SubCell"/>
</dbReference>
<dbReference type="SUPFAM" id="SSF53244">
    <property type="entry name" value="MurD-like peptide ligases, peptide-binding domain"/>
    <property type="match status" value="1"/>
</dbReference>
<feature type="domain" description="Mur ligase N-terminal catalytic" evidence="9">
    <location>
        <begin position="19"/>
        <end position="67"/>
    </location>
</feature>
<dbReference type="Gene3D" id="3.40.1190.10">
    <property type="entry name" value="Mur-like, catalytic domain"/>
    <property type="match status" value="1"/>
</dbReference>
<keyword evidence="4 7" id="KW-0573">Peptidoglycan synthesis</keyword>
<dbReference type="Pfam" id="PF01225">
    <property type="entry name" value="Mur_ligase"/>
    <property type="match status" value="1"/>
</dbReference>
<dbReference type="NCBIfam" id="NF001126">
    <property type="entry name" value="PRK00139.1-4"/>
    <property type="match status" value="1"/>
</dbReference>
<comment type="PTM">
    <text evidence="7">Carboxylation is probably crucial for Mg(2+) binding and, consequently, for the gamma-phosphate positioning of ATP.</text>
</comment>
<protein>
    <recommendedName>
        <fullName evidence="7">UDP-N-acetylmuramoyl-L-alanyl-D-glutamate--2,6-diaminopimelate ligase</fullName>
        <ecNumber evidence="7">6.3.2.13</ecNumber>
    </recommendedName>
    <alternativeName>
        <fullName evidence="7">Meso-A2pm-adding enzyme</fullName>
    </alternativeName>
    <alternativeName>
        <fullName evidence="7">Meso-diaminopimelate-adding enzyme</fullName>
    </alternativeName>
    <alternativeName>
        <fullName evidence="7">UDP-MurNAc-L-Ala-D-Glu:meso-diaminopimelate ligase</fullName>
    </alternativeName>
    <alternativeName>
        <fullName evidence="7">UDP-MurNAc-tripeptide synthetase</fullName>
    </alternativeName>
    <alternativeName>
        <fullName evidence="7">UDP-N-acetylmuramyl-tripeptide synthetase</fullName>
    </alternativeName>
</protein>
<comment type="similarity">
    <text evidence="1 7">Belongs to the MurCDEF family. MurE subfamily.</text>
</comment>
<dbReference type="PANTHER" id="PTHR23135:SF4">
    <property type="entry name" value="UDP-N-ACETYLMURAMOYL-L-ALANYL-D-GLUTAMATE--2,6-DIAMINOPIMELATE LIGASE MURE HOMOLOG, CHLOROPLASTIC"/>
    <property type="match status" value="1"/>
</dbReference>
<dbReference type="GO" id="GO:0000287">
    <property type="term" value="F:magnesium ion binding"/>
    <property type="evidence" value="ECO:0007669"/>
    <property type="project" value="UniProtKB-UniRule"/>
</dbReference>
<evidence type="ECO:0000259" key="11">
    <source>
        <dbReference type="Pfam" id="PF08245"/>
    </source>
</evidence>
<evidence type="ECO:0000256" key="2">
    <source>
        <dbReference type="ARBA" id="ARBA00022618"/>
    </source>
</evidence>
<dbReference type="EC" id="6.3.2.13" evidence="7"/>
<feature type="binding site" evidence="7">
    <location>
        <position position="152"/>
    </location>
    <ligand>
        <name>UDP-N-acetyl-alpha-D-muramoyl-L-alanyl-D-glutamate</name>
        <dbReference type="ChEBI" id="CHEBI:83900"/>
    </ligand>
</feature>
<sequence>MKLNKLLCPWIDDVISELEITGISNDSRSVKAGDLFIAYPGHASDGRQFIPQAVKNGAAAVLFDPQGWKISEPDTSTVYIPLANLVSKQAELAARFYQNPSDSLYVTGVTGTNGKTTIAYQLAQAHELLSAKSAYIGTLGFGKADELQSLANTTPDAFCLQQLFSQFRQSDISQVCMEVSSHALDQGRTDCIRFSQGIFTNLTHDHLDYHHTMDEYAEAKAKLFAFPELKWAIVNQDDKYTPQILKSVSADCQLLSYGVHQQADVRATEHEISLTGTRIRLNSPWGSHELQIRALGYFNIYNALAIFSSLMAAGYPVSEVVDTMSKLRAAPGRMEIVSQEPYTIVDYAHTPDALKNVLETLNGVKKGKIIAVFGCGGDRDKTKRPIMGQIASDNADIVIMTSDNPRTEDPVQILDEIEQGIHKRDNLYKIANREEAIAKAVSLASADDIVLVAGKGHESYQQVGSIRHHFSDQEVLNRYVNRTE</sequence>
<comment type="cofactor">
    <cofactor evidence="7">
        <name>Mg(2+)</name>
        <dbReference type="ChEBI" id="CHEBI:18420"/>
    </cofactor>
</comment>
<evidence type="ECO:0000256" key="6">
    <source>
        <dbReference type="ARBA" id="ARBA00023316"/>
    </source>
</evidence>
<dbReference type="SUPFAM" id="SSF53623">
    <property type="entry name" value="MurD-like peptide ligases, catalytic domain"/>
    <property type="match status" value="1"/>
</dbReference>
<dbReference type="Proteomes" id="UP000249458">
    <property type="component" value="Unassembled WGS sequence"/>
</dbReference>
<dbReference type="Gene3D" id="3.40.1390.10">
    <property type="entry name" value="MurE/MurF, N-terminal domain"/>
    <property type="match status" value="1"/>
</dbReference>
<keyword evidence="7" id="KW-0460">Magnesium</keyword>
<evidence type="ECO:0000259" key="10">
    <source>
        <dbReference type="Pfam" id="PF02875"/>
    </source>
</evidence>
<dbReference type="Pfam" id="PF02875">
    <property type="entry name" value="Mur_ligase_C"/>
    <property type="match status" value="1"/>
</dbReference>
<comment type="subcellular location">
    <subcellularLocation>
        <location evidence="7 8">Cytoplasm</location>
    </subcellularLocation>
</comment>